<dbReference type="OMA" id="RSCPDPW"/>
<keyword evidence="3" id="KW-1185">Reference proteome</keyword>
<feature type="compositionally biased region" description="Polar residues" evidence="1">
    <location>
        <begin position="15"/>
        <end position="28"/>
    </location>
</feature>
<dbReference type="RefSeq" id="NP_001255730.1">
    <property type="nucleotide sequence ID" value="NM_001268801.1"/>
</dbReference>
<feature type="compositionally biased region" description="Low complexity" evidence="1">
    <location>
        <begin position="39"/>
        <end position="52"/>
    </location>
</feature>
<protein>
    <submittedName>
        <fullName evidence="2">NT-3</fullName>
    </submittedName>
</protein>
<evidence type="ECO:0000313" key="4">
    <source>
        <dbReference type="WormBase" id="W02A2.8a"/>
    </source>
</evidence>
<dbReference type="eggNOG" id="ENOG502TH3N">
    <property type="taxonomic scope" value="Eukaryota"/>
</dbReference>
<dbReference type="AlphaFoldDB" id="Q9XUB1"/>
<dbReference type="Proteomes" id="UP000001940">
    <property type="component" value="Chromosome IV"/>
</dbReference>
<dbReference type="PANTHER" id="PTHR48441:SF1">
    <property type="entry name" value="NT-3"/>
    <property type="match status" value="1"/>
</dbReference>
<evidence type="ECO:0000313" key="2">
    <source>
        <dbReference type="EMBL" id="CAB05311.2"/>
    </source>
</evidence>
<proteinExistence type="predicted"/>
<dbReference type="EMBL" id="BX284604">
    <property type="protein sequence ID" value="CAB05311.2"/>
    <property type="molecule type" value="Genomic_DNA"/>
</dbReference>
<dbReference type="OrthoDB" id="5832592at2759"/>
<dbReference type="GeneID" id="189099"/>
<accession>Q9XUB1</accession>
<dbReference type="FunCoup" id="Q9XUB1">
    <property type="interactions" value="845"/>
</dbReference>
<evidence type="ECO:0000313" key="3">
    <source>
        <dbReference type="Proteomes" id="UP000001940"/>
    </source>
</evidence>
<dbReference type="SMR" id="Q9XUB1"/>
<dbReference type="ExpressionAtlas" id="Q9XUB1">
    <property type="expression patterns" value="baseline and differential"/>
</dbReference>
<reference evidence="2 3" key="1">
    <citation type="journal article" date="1998" name="Science">
        <title>Genome sequence of the nematode C. elegans: a platform for investigating biology.</title>
        <authorList>
            <consortium name="The C. elegans sequencing consortium"/>
            <person name="Sulson J.E."/>
            <person name="Waterston R."/>
        </authorList>
    </citation>
    <scope>NUCLEOTIDE SEQUENCE [LARGE SCALE GENOMIC DNA]</scope>
    <source>
        <strain evidence="2 3">Bristol N2</strain>
    </source>
</reference>
<feature type="region of interest" description="Disordered" evidence="1">
    <location>
        <begin position="1"/>
        <end position="72"/>
    </location>
</feature>
<dbReference type="Bgee" id="WBGene00012191">
    <property type="expression patterns" value="Expressed in adult organism and 1 other cell type or tissue"/>
</dbReference>
<dbReference type="PaxDb" id="6239-W02A2.8a"/>
<sequence length="229" mass="25749">MGGQNSTPKPVVNRESASTLQPVSSSQYHDIRNSKYVDVESSSTLSSISSETTTEDTDDRVDPKIIDKPEKSTFQDSPVNILKPLEGLTGDDIVKKSEEMLRKLWKRPHSTWNKITAVTNVSSEKTITDGQLSEKARKDVDHDVDRTIYDIPLEYCHLRIPKSRTSRSCPDPWRRYGAHVKLCEVGGWMPENRNKNSKVIVVKKGSAPPAAPRCKPLMTVEDYLGVLRK</sequence>
<dbReference type="AGR" id="WB:WBGene00012191"/>
<dbReference type="CTD" id="189099"/>
<dbReference type="KEGG" id="cel:CELE_W02A2.8"/>
<dbReference type="STRING" id="6239.W02A2.8a.1"/>
<feature type="compositionally biased region" description="Basic and acidic residues" evidence="1">
    <location>
        <begin position="60"/>
        <end position="72"/>
    </location>
</feature>
<dbReference type="UCSC" id="W02A2.8">
    <property type="organism name" value="c. elegans"/>
</dbReference>
<dbReference type="InParanoid" id="Q9XUB1"/>
<feature type="compositionally biased region" description="Basic and acidic residues" evidence="1">
    <location>
        <begin position="29"/>
        <end position="38"/>
    </location>
</feature>
<dbReference type="PANTHER" id="PTHR48441">
    <property type="match status" value="1"/>
</dbReference>
<name>Q9XUB1_CAEEL</name>
<gene>
    <name evidence="2" type="ORF">CELE_W02A2.8</name>
    <name evidence="2 4" type="ORF">W02A2.8</name>
</gene>
<dbReference type="WormBase" id="W02A2.8a">
    <property type="protein sequence ID" value="CE42654"/>
    <property type="gene ID" value="WBGene00012191"/>
</dbReference>
<organism evidence="2 3">
    <name type="scientific">Caenorhabditis elegans</name>
    <dbReference type="NCBI Taxonomy" id="6239"/>
    <lineage>
        <taxon>Eukaryota</taxon>
        <taxon>Metazoa</taxon>
        <taxon>Ecdysozoa</taxon>
        <taxon>Nematoda</taxon>
        <taxon>Chromadorea</taxon>
        <taxon>Rhabditida</taxon>
        <taxon>Rhabditina</taxon>
        <taxon>Rhabditomorpha</taxon>
        <taxon>Rhabditoidea</taxon>
        <taxon>Rhabditidae</taxon>
        <taxon>Peloderinae</taxon>
        <taxon>Caenorhabditis</taxon>
    </lineage>
</organism>
<dbReference type="HOGENOM" id="CLU_1210745_0_0_1"/>
<evidence type="ECO:0000256" key="1">
    <source>
        <dbReference type="SAM" id="MobiDB-lite"/>
    </source>
</evidence>